<sequence length="260" mass="29295">MRELSADIALGNLKVFEELGPLFVRMVQLYRQCPQPGDAQLEALLDGLNPGPCREGGQGLLRHAMMHYHEAMRTEDADRKAELILLANARVALHEQVRLQPYIEQALNAPVRCVLDAIGLPGRNLPKVLEPVVLAQIEKVQALWRLAATKEMMIMRLPDELLELGRDLPAPSGLPLHSAELATIKDGELYKLLRMYDAHDQTTSGCGADDWASLRERMRYILKLFRYKQHDKKLFRQPFNPRQRAKIIAGAVPSPTLGNL</sequence>
<protein>
    <submittedName>
        <fullName evidence="1">Uncharacterized protein</fullName>
    </submittedName>
</protein>
<comment type="caution">
    <text evidence="1">The sequence shown here is derived from an EMBL/GenBank/DDBJ whole genome shotgun (WGS) entry which is preliminary data.</text>
</comment>
<gene>
    <name evidence="1" type="ORF">BE08_25885</name>
</gene>
<evidence type="ECO:0000313" key="2">
    <source>
        <dbReference type="Proteomes" id="UP000075420"/>
    </source>
</evidence>
<reference evidence="1 2" key="1">
    <citation type="submission" date="2014-02" db="EMBL/GenBank/DDBJ databases">
        <title>The small core and large imbalanced accessory genome model reveals a collaborative survival strategy of Sorangium cellulosum strains in nature.</title>
        <authorList>
            <person name="Han K."/>
            <person name="Peng R."/>
            <person name="Blom J."/>
            <person name="Li Y.-Z."/>
        </authorList>
    </citation>
    <scope>NUCLEOTIDE SEQUENCE [LARGE SCALE GENOMIC DNA]</scope>
    <source>
        <strain evidence="1 2">So0157-25</strain>
    </source>
</reference>
<dbReference type="EMBL" id="JELY01000839">
    <property type="protein sequence ID" value="KYF57924.1"/>
    <property type="molecule type" value="Genomic_DNA"/>
</dbReference>
<proteinExistence type="predicted"/>
<organism evidence="1 2">
    <name type="scientific">Sorangium cellulosum</name>
    <name type="common">Polyangium cellulosum</name>
    <dbReference type="NCBI Taxonomy" id="56"/>
    <lineage>
        <taxon>Bacteria</taxon>
        <taxon>Pseudomonadati</taxon>
        <taxon>Myxococcota</taxon>
        <taxon>Polyangia</taxon>
        <taxon>Polyangiales</taxon>
        <taxon>Polyangiaceae</taxon>
        <taxon>Sorangium</taxon>
    </lineage>
</organism>
<accession>A0A150PQI5</accession>
<dbReference type="Proteomes" id="UP000075420">
    <property type="component" value="Unassembled WGS sequence"/>
</dbReference>
<dbReference type="AlphaFoldDB" id="A0A150PQI5"/>
<name>A0A150PQI5_SORCE</name>
<evidence type="ECO:0000313" key="1">
    <source>
        <dbReference type="EMBL" id="KYF57924.1"/>
    </source>
</evidence>